<dbReference type="EMBL" id="WPIN01000001">
    <property type="protein sequence ID" value="MVM28449.1"/>
    <property type="molecule type" value="Genomic_DNA"/>
</dbReference>
<sequence>MPVELRKEQRAREEDYAYHIFMFFRRYSELSITDVERFGAELMKLAGFEMPPDSRDPTSTANDYKSNFRKWRDTYIAKYQKKIPIA</sequence>
<dbReference type="RefSeq" id="WP_157582572.1">
    <property type="nucleotide sequence ID" value="NZ_WPIN01000001.1"/>
</dbReference>
<name>A0A7K1S3Q7_9BACT</name>
<gene>
    <name evidence="1" type="ORF">GO755_00290</name>
</gene>
<keyword evidence="2" id="KW-1185">Reference proteome</keyword>
<organism evidence="1 2">
    <name type="scientific">Spirosoma arboris</name>
    <dbReference type="NCBI Taxonomy" id="2682092"/>
    <lineage>
        <taxon>Bacteria</taxon>
        <taxon>Pseudomonadati</taxon>
        <taxon>Bacteroidota</taxon>
        <taxon>Cytophagia</taxon>
        <taxon>Cytophagales</taxon>
        <taxon>Cytophagaceae</taxon>
        <taxon>Spirosoma</taxon>
    </lineage>
</organism>
<comment type="caution">
    <text evidence="1">The sequence shown here is derived from an EMBL/GenBank/DDBJ whole genome shotgun (WGS) entry which is preliminary data.</text>
</comment>
<dbReference type="AlphaFoldDB" id="A0A7K1S3Q7"/>
<proteinExistence type="predicted"/>
<dbReference type="Proteomes" id="UP000436006">
    <property type="component" value="Unassembled WGS sequence"/>
</dbReference>
<reference evidence="1 2" key="1">
    <citation type="submission" date="2019-12" db="EMBL/GenBank/DDBJ databases">
        <title>Spirosoma sp. HMF4905 genome sequencing and assembly.</title>
        <authorList>
            <person name="Kang H."/>
            <person name="Cha I."/>
            <person name="Kim H."/>
            <person name="Joh K."/>
        </authorList>
    </citation>
    <scope>NUCLEOTIDE SEQUENCE [LARGE SCALE GENOMIC DNA]</scope>
    <source>
        <strain evidence="1 2">HMF4905</strain>
    </source>
</reference>
<accession>A0A7K1S3Q7</accession>
<protein>
    <submittedName>
        <fullName evidence="1">Uncharacterized protein</fullName>
    </submittedName>
</protein>
<evidence type="ECO:0000313" key="2">
    <source>
        <dbReference type="Proteomes" id="UP000436006"/>
    </source>
</evidence>
<evidence type="ECO:0000313" key="1">
    <source>
        <dbReference type="EMBL" id="MVM28449.1"/>
    </source>
</evidence>